<dbReference type="Proteomes" id="UP000327157">
    <property type="component" value="Chromosome 1"/>
</dbReference>
<proteinExistence type="predicted"/>
<dbReference type="EMBL" id="SMOL01000768">
    <property type="protein sequence ID" value="KAB2598818.1"/>
    <property type="molecule type" value="Genomic_DNA"/>
</dbReference>
<keyword evidence="2" id="KW-1185">Reference proteome</keyword>
<evidence type="ECO:0000313" key="2">
    <source>
        <dbReference type="Proteomes" id="UP000327157"/>
    </source>
</evidence>
<reference evidence="2" key="2">
    <citation type="submission" date="2019-10" db="EMBL/GenBank/DDBJ databases">
        <title>A de novo genome assembly of a pear dwarfing rootstock.</title>
        <authorList>
            <person name="Wang F."/>
            <person name="Wang J."/>
            <person name="Li S."/>
            <person name="Zhang Y."/>
            <person name="Fang M."/>
            <person name="Ma L."/>
            <person name="Zhao Y."/>
            <person name="Jiang S."/>
        </authorList>
    </citation>
    <scope>NUCLEOTIDE SEQUENCE [LARGE SCALE GENOMIC DNA]</scope>
</reference>
<comment type="caution">
    <text evidence="1">The sequence shown here is derived from an EMBL/GenBank/DDBJ whole genome shotgun (WGS) entry which is preliminary data.</text>
</comment>
<evidence type="ECO:0000313" key="1">
    <source>
        <dbReference type="EMBL" id="KAB2598818.1"/>
    </source>
</evidence>
<name>A0A5N5F6Y3_9ROSA</name>
<organism evidence="1 2">
    <name type="scientific">Pyrus ussuriensis x Pyrus communis</name>
    <dbReference type="NCBI Taxonomy" id="2448454"/>
    <lineage>
        <taxon>Eukaryota</taxon>
        <taxon>Viridiplantae</taxon>
        <taxon>Streptophyta</taxon>
        <taxon>Embryophyta</taxon>
        <taxon>Tracheophyta</taxon>
        <taxon>Spermatophyta</taxon>
        <taxon>Magnoliopsida</taxon>
        <taxon>eudicotyledons</taxon>
        <taxon>Gunneridae</taxon>
        <taxon>Pentapetalae</taxon>
        <taxon>rosids</taxon>
        <taxon>fabids</taxon>
        <taxon>Rosales</taxon>
        <taxon>Rosaceae</taxon>
        <taxon>Amygdaloideae</taxon>
        <taxon>Maleae</taxon>
        <taxon>Pyrus</taxon>
    </lineage>
</organism>
<accession>A0A5N5F6Y3</accession>
<dbReference type="AlphaFoldDB" id="A0A5N5F6Y3"/>
<reference evidence="1 2" key="1">
    <citation type="submission" date="2019-09" db="EMBL/GenBank/DDBJ databases">
        <authorList>
            <person name="Ou C."/>
        </authorList>
    </citation>
    <scope>NUCLEOTIDE SEQUENCE [LARGE SCALE GENOMIC DNA]</scope>
    <source>
        <strain evidence="1">S2</strain>
        <tissue evidence="1">Leaf</tissue>
    </source>
</reference>
<gene>
    <name evidence="1" type="ORF">D8674_001738</name>
</gene>
<sequence>MSDITFGSINGHNRVKLTFLAGMCTIDDRWLIFHGCNVIQFGISQWPRLACPDSACGPCRTSLFSKMDRDSSAGGWNSFRKKMVGNSTFPSCSPVRMIELFESISSEVARCLGQGLENSDYPLFRRRHL</sequence>
<reference evidence="1 2" key="3">
    <citation type="submission" date="2019-11" db="EMBL/GenBank/DDBJ databases">
        <title>A de novo genome assembly of a pear dwarfing rootstock.</title>
        <authorList>
            <person name="Wang F."/>
            <person name="Wang J."/>
            <person name="Li S."/>
            <person name="Zhang Y."/>
            <person name="Fang M."/>
            <person name="Ma L."/>
            <person name="Zhao Y."/>
            <person name="Jiang S."/>
        </authorList>
    </citation>
    <scope>NUCLEOTIDE SEQUENCE [LARGE SCALE GENOMIC DNA]</scope>
    <source>
        <strain evidence="1">S2</strain>
        <tissue evidence="1">Leaf</tissue>
    </source>
</reference>
<protein>
    <submittedName>
        <fullName evidence="1">Uncharacterized protein</fullName>
    </submittedName>
</protein>